<dbReference type="HOGENOM" id="CLU_1225813_0_0_1"/>
<protein>
    <recommendedName>
        <fullName evidence="2">Galactosyltransferase C-terminal domain-containing protein</fullName>
    </recommendedName>
</protein>
<sequence>MAPTPFEGPPPQMIEPYEQRRFGGVTSFTPQQFKKVNGFSNNFFGWGGEDINMYYRIVKAGFEKTTPSIYLGRYTTIQHIRKESNARNCHNSKLMLEPTLEEGFSTVEYNVLQYEEFPLYTWLKIDINVRRLEYPDVHNKSTLFLKSNGSCKGLKEIATSRKKIVDRCLKRCEELTNCGTVFMKKGNKKYLCSFREGVCAARENNEMTSYVKILAYQCPHIRQIVV</sequence>
<dbReference type="GO" id="GO:0008378">
    <property type="term" value="F:galactosyltransferase activity"/>
    <property type="evidence" value="ECO:0007669"/>
    <property type="project" value="TreeGrafter"/>
</dbReference>
<dbReference type="EMBL" id="KB306106">
    <property type="protein sequence ID" value="ELU00145.1"/>
    <property type="molecule type" value="Genomic_DNA"/>
</dbReference>
<organism evidence="3">
    <name type="scientific">Capitella teleta</name>
    <name type="common">Polychaete worm</name>
    <dbReference type="NCBI Taxonomy" id="283909"/>
    <lineage>
        <taxon>Eukaryota</taxon>
        <taxon>Metazoa</taxon>
        <taxon>Spiralia</taxon>
        <taxon>Lophotrochozoa</taxon>
        <taxon>Annelida</taxon>
        <taxon>Polychaeta</taxon>
        <taxon>Sedentaria</taxon>
        <taxon>Scolecida</taxon>
        <taxon>Capitellidae</taxon>
        <taxon>Capitella</taxon>
    </lineage>
</organism>
<dbReference type="InterPro" id="IPR029044">
    <property type="entry name" value="Nucleotide-diphossugar_trans"/>
</dbReference>
<dbReference type="EMBL" id="AMQN01009738">
    <property type="status" value="NOT_ANNOTATED_CDS"/>
    <property type="molecule type" value="Genomic_DNA"/>
</dbReference>
<dbReference type="InterPro" id="IPR003859">
    <property type="entry name" value="Galactosyl_T"/>
</dbReference>
<evidence type="ECO:0000313" key="4">
    <source>
        <dbReference type="EnsemblMetazoa" id="CapteP200648"/>
    </source>
</evidence>
<dbReference type="PRINTS" id="PR02050">
    <property type="entry name" value="B14GALTRFASE"/>
</dbReference>
<dbReference type="Pfam" id="PF02709">
    <property type="entry name" value="Glyco_transf_7C"/>
    <property type="match status" value="1"/>
</dbReference>
<dbReference type="Gene3D" id="3.90.550.10">
    <property type="entry name" value="Spore Coat Polysaccharide Biosynthesis Protein SpsA, Chain A"/>
    <property type="match status" value="1"/>
</dbReference>
<keyword evidence="5" id="KW-1185">Reference proteome</keyword>
<name>R7U2B4_CAPTE</name>
<evidence type="ECO:0000313" key="3">
    <source>
        <dbReference type="EMBL" id="ELU00145.1"/>
    </source>
</evidence>
<evidence type="ECO:0000259" key="2">
    <source>
        <dbReference type="Pfam" id="PF02709"/>
    </source>
</evidence>
<dbReference type="PANTHER" id="PTHR19300:SF57">
    <property type="entry name" value="BETA-1,4-N-ACETYLGALACTOSAMINYLTRANSFERASE"/>
    <property type="match status" value="1"/>
</dbReference>
<dbReference type="AlphaFoldDB" id="R7U2B4"/>
<dbReference type="SUPFAM" id="SSF53448">
    <property type="entry name" value="Nucleotide-diphospho-sugar transferases"/>
    <property type="match status" value="1"/>
</dbReference>
<proteinExistence type="predicted"/>
<reference evidence="3 5" key="2">
    <citation type="journal article" date="2013" name="Nature">
        <title>Insights into bilaterian evolution from three spiralian genomes.</title>
        <authorList>
            <person name="Simakov O."/>
            <person name="Marletaz F."/>
            <person name="Cho S.J."/>
            <person name="Edsinger-Gonzales E."/>
            <person name="Havlak P."/>
            <person name="Hellsten U."/>
            <person name="Kuo D.H."/>
            <person name="Larsson T."/>
            <person name="Lv J."/>
            <person name="Arendt D."/>
            <person name="Savage R."/>
            <person name="Osoegawa K."/>
            <person name="de Jong P."/>
            <person name="Grimwood J."/>
            <person name="Chapman J.A."/>
            <person name="Shapiro H."/>
            <person name="Aerts A."/>
            <person name="Otillar R.P."/>
            <person name="Terry A.Y."/>
            <person name="Boore J.L."/>
            <person name="Grigoriev I.V."/>
            <person name="Lindberg D.R."/>
            <person name="Seaver E.C."/>
            <person name="Weisblat D.A."/>
            <person name="Putnam N.H."/>
            <person name="Rokhsar D.S."/>
        </authorList>
    </citation>
    <scope>NUCLEOTIDE SEQUENCE</scope>
    <source>
        <strain evidence="3 5">I ESC-2004</strain>
    </source>
</reference>
<evidence type="ECO:0000313" key="5">
    <source>
        <dbReference type="Proteomes" id="UP000014760"/>
    </source>
</evidence>
<keyword evidence="1" id="KW-0808">Transferase</keyword>
<dbReference type="EnsemblMetazoa" id="CapteT200648">
    <property type="protein sequence ID" value="CapteP200648"/>
    <property type="gene ID" value="CapteG200648"/>
</dbReference>
<evidence type="ECO:0000256" key="1">
    <source>
        <dbReference type="ARBA" id="ARBA00022679"/>
    </source>
</evidence>
<dbReference type="InterPro" id="IPR027791">
    <property type="entry name" value="Galactosyl_T_C"/>
</dbReference>
<dbReference type="PANTHER" id="PTHR19300">
    <property type="entry name" value="BETA-1,4-GALACTOSYLTRANSFERASE"/>
    <property type="match status" value="1"/>
</dbReference>
<dbReference type="EMBL" id="AMQN01009737">
    <property type="status" value="NOT_ANNOTATED_CDS"/>
    <property type="molecule type" value="Genomic_DNA"/>
</dbReference>
<feature type="domain" description="Galactosyltransferase C-terminal" evidence="2">
    <location>
        <begin position="20"/>
        <end position="79"/>
    </location>
</feature>
<dbReference type="GO" id="GO:0005794">
    <property type="term" value="C:Golgi apparatus"/>
    <property type="evidence" value="ECO:0007669"/>
    <property type="project" value="TreeGrafter"/>
</dbReference>
<accession>R7U2B4</accession>
<reference evidence="4" key="3">
    <citation type="submission" date="2015-06" db="UniProtKB">
        <authorList>
            <consortium name="EnsemblMetazoa"/>
        </authorList>
    </citation>
    <scope>IDENTIFICATION</scope>
</reference>
<gene>
    <name evidence="3" type="ORF">CAPTEDRAFT_200648</name>
</gene>
<reference evidence="5" key="1">
    <citation type="submission" date="2012-12" db="EMBL/GenBank/DDBJ databases">
        <authorList>
            <person name="Hellsten U."/>
            <person name="Grimwood J."/>
            <person name="Chapman J.A."/>
            <person name="Shapiro H."/>
            <person name="Aerts A."/>
            <person name="Otillar R.P."/>
            <person name="Terry A.Y."/>
            <person name="Boore J.L."/>
            <person name="Simakov O."/>
            <person name="Marletaz F."/>
            <person name="Cho S.-J."/>
            <person name="Edsinger-Gonzales E."/>
            <person name="Havlak P."/>
            <person name="Kuo D.-H."/>
            <person name="Larsson T."/>
            <person name="Lv J."/>
            <person name="Arendt D."/>
            <person name="Savage R."/>
            <person name="Osoegawa K."/>
            <person name="de Jong P."/>
            <person name="Lindberg D.R."/>
            <person name="Seaver E.C."/>
            <person name="Weisblat D.A."/>
            <person name="Putnam N.H."/>
            <person name="Grigoriev I.V."/>
            <person name="Rokhsar D.S."/>
        </authorList>
    </citation>
    <scope>NUCLEOTIDE SEQUENCE</scope>
    <source>
        <strain evidence="5">I ESC-2004</strain>
    </source>
</reference>
<dbReference type="STRING" id="283909.R7U2B4"/>
<dbReference type="Proteomes" id="UP000014760">
    <property type="component" value="Unassembled WGS sequence"/>
</dbReference>
<dbReference type="GO" id="GO:0005975">
    <property type="term" value="P:carbohydrate metabolic process"/>
    <property type="evidence" value="ECO:0007669"/>
    <property type="project" value="InterPro"/>
</dbReference>